<sequence>MMKRKEGEEQEEEEEEEKEKKDQEVEDEKLHQQQESQQSHPLITIDTPETAATTTDNPKTLQNSSVILNYKAALDGSMTISRC</sequence>
<feature type="compositionally biased region" description="Acidic residues" evidence="1">
    <location>
        <begin position="8"/>
        <end position="17"/>
    </location>
</feature>
<gene>
    <name evidence="2" type="ORF">PoB_001233900</name>
</gene>
<accession>A0AAV3YUW6</accession>
<reference evidence="2 3" key="1">
    <citation type="journal article" date="2021" name="Elife">
        <title>Chloroplast acquisition without the gene transfer in kleptoplastic sea slugs, Plakobranchus ocellatus.</title>
        <authorList>
            <person name="Maeda T."/>
            <person name="Takahashi S."/>
            <person name="Yoshida T."/>
            <person name="Shimamura S."/>
            <person name="Takaki Y."/>
            <person name="Nagai Y."/>
            <person name="Toyoda A."/>
            <person name="Suzuki Y."/>
            <person name="Arimoto A."/>
            <person name="Ishii H."/>
            <person name="Satoh N."/>
            <person name="Nishiyama T."/>
            <person name="Hasebe M."/>
            <person name="Maruyama T."/>
            <person name="Minagawa J."/>
            <person name="Obokata J."/>
            <person name="Shigenobu S."/>
        </authorList>
    </citation>
    <scope>NUCLEOTIDE SEQUENCE [LARGE SCALE GENOMIC DNA]</scope>
</reference>
<feature type="compositionally biased region" description="Low complexity" evidence="1">
    <location>
        <begin position="43"/>
        <end position="56"/>
    </location>
</feature>
<name>A0AAV3YUW6_9GAST</name>
<proteinExistence type="predicted"/>
<evidence type="ECO:0000313" key="2">
    <source>
        <dbReference type="EMBL" id="GFN85833.1"/>
    </source>
</evidence>
<dbReference type="AlphaFoldDB" id="A0AAV3YUW6"/>
<feature type="region of interest" description="Disordered" evidence="1">
    <location>
        <begin position="1"/>
        <end position="60"/>
    </location>
</feature>
<evidence type="ECO:0000256" key="1">
    <source>
        <dbReference type="SAM" id="MobiDB-lite"/>
    </source>
</evidence>
<protein>
    <submittedName>
        <fullName evidence="2">Uncharacterized protein</fullName>
    </submittedName>
</protein>
<comment type="caution">
    <text evidence="2">The sequence shown here is derived from an EMBL/GenBank/DDBJ whole genome shotgun (WGS) entry which is preliminary data.</text>
</comment>
<dbReference type="Proteomes" id="UP000735302">
    <property type="component" value="Unassembled WGS sequence"/>
</dbReference>
<dbReference type="EMBL" id="BLXT01001473">
    <property type="protein sequence ID" value="GFN85833.1"/>
    <property type="molecule type" value="Genomic_DNA"/>
</dbReference>
<feature type="compositionally biased region" description="Basic and acidic residues" evidence="1">
    <location>
        <begin position="18"/>
        <end position="32"/>
    </location>
</feature>
<organism evidence="2 3">
    <name type="scientific">Plakobranchus ocellatus</name>
    <dbReference type="NCBI Taxonomy" id="259542"/>
    <lineage>
        <taxon>Eukaryota</taxon>
        <taxon>Metazoa</taxon>
        <taxon>Spiralia</taxon>
        <taxon>Lophotrochozoa</taxon>
        <taxon>Mollusca</taxon>
        <taxon>Gastropoda</taxon>
        <taxon>Heterobranchia</taxon>
        <taxon>Euthyneura</taxon>
        <taxon>Panpulmonata</taxon>
        <taxon>Sacoglossa</taxon>
        <taxon>Placobranchoidea</taxon>
        <taxon>Plakobranchidae</taxon>
        <taxon>Plakobranchus</taxon>
    </lineage>
</organism>
<evidence type="ECO:0000313" key="3">
    <source>
        <dbReference type="Proteomes" id="UP000735302"/>
    </source>
</evidence>
<keyword evidence="3" id="KW-1185">Reference proteome</keyword>